<gene>
    <name evidence="1" type="ORF">CLIB1444_03S01728</name>
</gene>
<evidence type="ECO:0000313" key="2">
    <source>
        <dbReference type="Proteomes" id="UP001152531"/>
    </source>
</evidence>
<name>A0ACA9Y4P8_9ASCO</name>
<dbReference type="EMBL" id="CALSDN010000003">
    <property type="protein sequence ID" value="CAH6719979.1"/>
    <property type="molecule type" value="Genomic_DNA"/>
</dbReference>
<reference evidence="1" key="1">
    <citation type="submission" date="2022-06" db="EMBL/GenBank/DDBJ databases">
        <authorList>
            <person name="Legras J.-L."/>
            <person name="Devillers H."/>
            <person name="Grondin C."/>
        </authorList>
    </citation>
    <scope>NUCLEOTIDE SEQUENCE</scope>
    <source>
        <strain evidence="1">CLIB 1444</strain>
    </source>
</reference>
<protein>
    <submittedName>
        <fullName evidence="1">Very-long-chain 3-oxoacyl-CoA reductase</fullName>
    </submittedName>
</protein>
<dbReference type="Proteomes" id="UP001152531">
    <property type="component" value="Unassembled WGS sequence"/>
</dbReference>
<accession>A0ACA9Y4P8</accession>
<organism evidence="1 2">
    <name type="scientific">[Candida] jaroonii</name>
    <dbReference type="NCBI Taxonomy" id="467808"/>
    <lineage>
        <taxon>Eukaryota</taxon>
        <taxon>Fungi</taxon>
        <taxon>Dikarya</taxon>
        <taxon>Ascomycota</taxon>
        <taxon>Saccharomycotina</taxon>
        <taxon>Pichiomycetes</taxon>
        <taxon>Debaryomycetaceae</taxon>
        <taxon>Yamadazyma</taxon>
    </lineage>
</organism>
<sequence>MFEDYGNLKYFLVPAIIVGTIKLTILGLSTVSLIADFLLPATNYTKYGSKKGAWALVTGSSDGLGLEFSKQLAAKGFNIVLASRTQSKLEALATEINEKYGVETKIVAVDVTKPGADEEIFTAIKSLPVAVLVNNVGRSHSIPVPFAETDLEELEGIITINTTFTLKLTRLVVPVINDTAAKLKVKGLIVTMGSFGGLLPTPYLAVYSGSKAFLQNWSVSLAAELPNVDVEFVLSYLVTSSMSKIKRTSFMIPNPKNFVKATLSKLGRRNGAQERFATTTPYWSHALMHFGIDQTVGVYSKVANSLNYSMHKDIRRRALRKAERQKKAL</sequence>
<comment type="caution">
    <text evidence="1">The sequence shown here is derived from an EMBL/GenBank/DDBJ whole genome shotgun (WGS) entry which is preliminary data.</text>
</comment>
<keyword evidence="2" id="KW-1185">Reference proteome</keyword>
<proteinExistence type="predicted"/>
<evidence type="ECO:0000313" key="1">
    <source>
        <dbReference type="EMBL" id="CAH6719979.1"/>
    </source>
</evidence>